<evidence type="ECO:0000313" key="3">
    <source>
        <dbReference type="Proteomes" id="UP000239724"/>
    </source>
</evidence>
<organism evidence="2 3">
    <name type="scientific">Rhodopila globiformis</name>
    <name type="common">Rhodopseudomonas globiformis</name>
    <dbReference type="NCBI Taxonomy" id="1071"/>
    <lineage>
        <taxon>Bacteria</taxon>
        <taxon>Pseudomonadati</taxon>
        <taxon>Pseudomonadota</taxon>
        <taxon>Alphaproteobacteria</taxon>
        <taxon>Acetobacterales</taxon>
        <taxon>Acetobacteraceae</taxon>
        <taxon>Rhodopila</taxon>
    </lineage>
</organism>
<gene>
    <name evidence="2" type="ORF">CCS01_07885</name>
</gene>
<accession>A0A2S6NJZ5</accession>
<evidence type="ECO:0000256" key="1">
    <source>
        <dbReference type="SAM" id="Phobius"/>
    </source>
</evidence>
<evidence type="ECO:0000313" key="2">
    <source>
        <dbReference type="EMBL" id="PPQ35261.1"/>
    </source>
</evidence>
<keyword evidence="1" id="KW-0472">Membrane</keyword>
<dbReference type="InterPro" id="IPR018588">
    <property type="entry name" value="Dihaem_cytochrome-c"/>
</dbReference>
<dbReference type="RefSeq" id="WP_104518306.1">
    <property type="nucleotide sequence ID" value="NZ_NHRY01000075.1"/>
</dbReference>
<dbReference type="EMBL" id="NHRY01000075">
    <property type="protein sequence ID" value="PPQ35261.1"/>
    <property type="molecule type" value="Genomic_DNA"/>
</dbReference>
<name>A0A2S6NJZ5_RHOGL</name>
<keyword evidence="3" id="KW-1185">Reference proteome</keyword>
<dbReference type="AlphaFoldDB" id="A0A2S6NJZ5"/>
<keyword evidence="1" id="KW-0812">Transmembrane</keyword>
<proteinExistence type="predicted"/>
<keyword evidence="1" id="KW-1133">Transmembrane helix</keyword>
<reference evidence="2 3" key="1">
    <citation type="journal article" date="2018" name="Arch. Microbiol.">
        <title>New insights into the metabolic potential of the phototrophic purple bacterium Rhodopila globiformis DSM 161(T) from its draft genome sequence and evidence for a vanadium-dependent nitrogenase.</title>
        <authorList>
            <person name="Imhoff J.F."/>
            <person name="Rahn T."/>
            <person name="Kunzel S."/>
            <person name="Neulinger S.C."/>
        </authorList>
    </citation>
    <scope>NUCLEOTIDE SEQUENCE [LARGE SCALE GENOMIC DNA]</scope>
    <source>
        <strain evidence="2 3">DSM 161</strain>
    </source>
</reference>
<dbReference type="Proteomes" id="UP000239724">
    <property type="component" value="Unassembled WGS sequence"/>
</dbReference>
<dbReference type="Pfam" id="PF09626">
    <property type="entry name" value="DHC"/>
    <property type="match status" value="1"/>
</dbReference>
<comment type="caution">
    <text evidence="2">The sequence shown here is derived from an EMBL/GenBank/DDBJ whole genome shotgun (WGS) entry which is preliminary data.</text>
</comment>
<protein>
    <submittedName>
        <fullName evidence="2">Uncharacterized protein</fullName>
    </submittedName>
</protein>
<feature type="transmembrane region" description="Helical" evidence="1">
    <location>
        <begin position="21"/>
        <end position="43"/>
    </location>
</feature>
<sequence length="182" mass="19679">MRPEPMPDRSNEKRARATRTLVGGFMVVETAGGLAPLAGAWAAPVPTGSAEGPCRTEYGACPMAFQPELLPARSWVALMAGLNNQFAENAMLDADTDREILACLRTPATDAAGSRSYHDHVLRSLPASETLLRITDTPYWICEYRREIAASAFANPKVKSRANGVACPRGRSRAIMTTTDRS</sequence>
<dbReference type="OrthoDB" id="5296814at2"/>